<dbReference type="GO" id="GO:0002250">
    <property type="term" value="P:adaptive immune response"/>
    <property type="evidence" value="ECO:0007669"/>
    <property type="project" value="UniProtKB-KW"/>
</dbReference>
<dbReference type="InterPro" id="IPR007110">
    <property type="entry name" value="Ig-like_dom"/>
</dbReference>
<evidence type="ECO:0000313" key="7">
    <source>
        <dbReference type="Ensembl" id="ENSOKIP00005059180.1"/>
    </source>
</evidence>
<dbReference type="PANTHER" id="PTHR19367">
    <property type="entry name" value="T-CELL RECEPTOR ALPHA CHAIN V REGION"/>
    <property type="match status" value="1"/>
</dbReference>
<dbReference type="AlphaFoldDB" id="A0A8C7HRT8"/>
<reference evidence="7" key="2">
    <citation type="submission" date="2025-09" db="UniProtKB">
        <authorList>
            <consortium name="Ensembl"/>
        </authorList>
    </citation>
    <scope>IDENTIFICATION</scope>
</reference>
<dbReference type="Pfam" id="PF07686">
    <property type="entry name" value="V-set"/>
    <property type="match status" value="2"/>
</dbReference>
<keyword evidence="8" id="KW-1185">Reference proteome</keyword>
<feature type="domain" description="Ig-like" evidence="6">
    <location>
        <begin position="1"/>
        <end position="111"/>
    </location>
</feature>
<dbReference type="InterPro" id="IPR013783">
    <property type="entry name" value="Ig-like_fold"/>
</dbReference>
<dbReference type="PROSITE" id="PS50835">
    <property type="entry name" value="IG_LIKE"/>
    <property type="match status" value="2"/>
</dbReference>
<keyword evidence="3" id="KW-0675">Receptor</keyword>
<evidence type="ECO:0000256" key="4">
    <source>
        <dbReference type="ARBA" id="ARBA00023319"/>
    </source>
</evidence>
<dbReference type="InterPro" id="IPR013106">
    <property type="entry name" value="Ig_V-set"/>
</dbReference>
<keyword evidence="2" id="KW-1064">Adaptive immunity</keyword>
<dbReference type="GO" id="GO:0042101">
    <property type="term" value="C:T cell receptor complex"/>
    <property type="evidence" value="ECO:0007669"/>
    <property type="project" value="UniProtKB-KW"/>
</dbReference>
<sequence length="279" mass="31646">MSALTLQYVCVFEDDGVTLACNYTGSYSTDTLLWYQQYPRSKPEFLLLLTEGGLKIHNESTHPRLSVKLHEDKTHVDLEITSAEVTDSALYYCVLKPTVTGHEKTLYKNLTTHNILKTFHNAQKHGNCTLIICKYQLQLHSCTVTDVICPNIFVGNSFGDSINPETTEQLVQEGRDVHLFCKYDGTVYNLQWYRQYPRSKPEFLLYITPEGSIIKATPPPPRMTISIDKVEKLVDLKISSADVTDSALYYCAMKTTVTENSDTLYKNLSRTMGGNRHPV</sequence>
<evidence type="ECO:0000256" key="3">
    <source>
        <dbReference type="ARBA" id="ARBA00023170"/>
    </source>
</evidence>
<proteinExistence type="predicted"/>
<dbReference type="SMART" id="SM00406">
    <property type="entry name" value="IGv"/>
    <property type="match status" value="2"/>
</dbReference>
<protein>
    <recommendedName>
        <fullName evidence="6">Ig-like domain-containing protein</fullName>
    </recommendedName>
</protein>
<keyword evidence="4" id="KW-0393">Immunoglobulin domain</keyword>
<name>A0A8C7HRT8_ONCKI</name>
<dbReference type="GeneTree" id="ENSGT01140000282831"/>
<dbReference type="PANTHER" id="PTHR19367:SF18">
    <property type="entry name" value="T CELL RECEPTOR ALPHA VARIABLE 16"/>
    <property type="match status" value="1"/>
</dbReference>
<evidence type="ECO:0000256" key="1">
    <source>
        <dbReference type="ARBA" id="ARBA00022729"/>
    </source>
</evidence>
<evidence type="ECO:0000313" key="8">
    <source>
        <dbReference type="Proteomes" id="UP000694557"/>
    </source>
</evidence>
<organism evidence="7 8">
    <name type="scientific">Oncorhynchus kisutch</name>
    <name type="common">Coho salmon</name>
    <name type="synonym">Salmo kisutch</name>
    <dbReference type="NCBI Taxonomy" id="8019"/>
    <lineage>
        <taxon>Eukaryota</taxon>
        <taxon>Metazoa</taxon>
        <taxon>Chordata</taxon>
        <taxon>Craniata</taxon>
        <taxon>Vertebrata</taxon>
        <taxon>Euteleostomi</taxon>
        <taxon>Actinopterygii</taxon>
        <taxon>Neopterygii</taxon>
        <taxon>Teleostei</taxon>
        <taxon>Protacanthopterygii</taxon>
        <taxon>Salmoniformes</taxon>
        <taxon>Salmonidae</taxon>
        <taxon>Salmoninae</taxon>
        <taxon>Oncorhynchus</taxon>
    </lineage>
</organism>
<evidence type="ECO:0000259" key="6">
    <source>
        <dbReference type="PROSITE" id="PS50835"/>
    </source>
</evidence>
<keyword evidence="5" id="KW-1279">T cell receptor</keyword>
<dbReference type="Proteomes" id="UP000694557">
    <property type="component" value="Unassembled WGS sequence"/>
</dbReference>
<feature type="domain" description="Ig-like" evidence="6">
    <location>
        <begin position="164"/>
        <end position="269"/>
    </location>
</feature>
<dbReference type="Gene3D" id="2.60.40.10">
    <property type="entry name" value="Immunoglobulins"/>
    <property type="match status" value="2"/>
</dbReference>
<dbReference type="InterPro" id="IPR003599">
    <property type="entry name" value="Ig_sub"/>
</dbReference>
<reference evidence="7" key="1">
    <citation type="submission" date="2025-08" db="UniProtKB">
        <authorList>
            <consortium name="Ensembl"/>
        </authorList>
    </citation>
    <scope>IDENTIFICATION</scope>
</reference>
<dbReference type="Ensembl" id="ENSOKIT00005062919.1">
    <property type="protein sequence ID" value="ENSOKIP00005059180.1"/>
    <property type="gene ID" value="ENSOKIG00005025402.1"/>
</dbReference>
<dbReference type="SMART" id="SM00409">
    <property type="entry name" value="IG"/>
    <property type="match status" value="2"/>
</dbReference>
<dbReference type="InterPro" id="IPR036179">
    <property type="entry name" value="Ig-like_dom_sf"/>
</dbReference>
<accession>A0A8C7HRT8</accession>
<dbReference type="SUPFAM" id="SSF48726">
    <property type="entry name" value="Immunoglobulin"/>
    <property type="match status" value="2"/>
</dbReference>
<evidence type="ECO:0000256" key="2">
    <source>
        <dbReference type="ARBA" id="ARBA00023130"/>
    </source>
</evidence>
<keyword evidence="1" id="KW-0732">Signal</keyword>
<keyword evidence="5" id="KW-0391">Immunity</keyword>
<evidence type="ECO:0000256" key="5">
    <source>
        <dbReference type="ARBA" id="ARBA00043266"/>
    </source>
</evidence>
<dbReference type="InterPro" id="IPR051287">
    <property type="entry name" value="TCR_variable_region"/>
</dbReference>